<proteinExistence type="predicted"/>
<dbReference type="RefSeq" id="WP_013258332.1">
    <property type="nucleotide sequence ID" value="NC_014365.1"/>
</dbReference>
<dbReference type="eggNOG" id="COG1832">
    <property type="taxonomic scope" value="Bacteria"/>
</dbReference>
<dbReference type="OrthoDB" id="9804695at2"/>
<evidence type="ECO:0000313" key="2">
    <source>
        <dbReference type="EMBL" id="ADK84879.1"/>
    </source>
</evidence>
<feature type="domain" description="CoA-binding" evidence="1">
    <location>
        <begin position="18"/>
        <end position="110"/>
    </location>
</feature>
<name>E1QH36_DESB2</name>
<keyword evidence="3" id="KW-1185">Reference proteome</keyword>
<dbReference type="PANTHER" id="PTHR33303">
    <property type="entry name" value="CYTOPLASMIC PROTEIN-RELATED"/>
    <property type="match status" value="1"/>
</dbReference>
<dbReference type="Gene3D" id="3.40.50.720">
    <property type="entry name" value="NAD(P)-binding Rossmann-like Domain"/>
    <property type="match status" value="1"/>
</dbReference>
<dbReference type="AlphaFoldDB" id="E1QH36"/>
<sequence length="148" mass="15961">MFGAIGRRLDDEEMRRILAQCKAIAIVGLSPRAERDSNMVARYLQGAGYQIIPINPAEESILGQRCYPDLLSVPQHIDIVDVFRRPDAVGPIASQAVACGAGALWLQLGVSNQPAEDQARAAGLAVISDSCIKVEHMRLLGRANDALL</sequence>
<dbReference type="InterPro" id="IPR036291">
    <property type="entry name" value="NAD(P)-bd_dom_sf"/>
</dbReference>
<dbReference type="SMART" id="SM00881">
    <property type="entry name" value="CoA_binding"/>
    <property type="match status" value="1"/>
</dbReference>
<organism evidence="2 3">
    <name type="scientific">Desulfarculus baarsii (strain ATCC 33931 / DSM 2075 / LMG 7858 / VKM B-1802 / 2st14)</name>
    <dbReference type="NCBI Taxonomy" id="644282"/>
    <lineage>
        <taxon>Bacteria</taxon>
        <taxon>Pseudomonadati</taxon>
        <taxon>Thermodesulfobacteriota</taxon>
        <taxon>Desulfarculia</taxon>
        <taxon>Desulfarculales</taxon>
        <taxon>Desulfarculaceae</taxon>
        <taxon>Desulfarculus</taxon>
    </lineage>
</organism>
<dbReference type="STRING" id="644282.Deba_1511"/>
<reference evidence="2 3" key="1">
    <citation type="journal article" date="2010" name="Stand. Genomic Sci.">
        <title>Complete genome sequence of Desulfarculus baarsii type strain (2st14).</title>
        <authorList>
            <person name="Sun H."/>
            <person name="Spring S."/>
            <person name="Lapidus A."/>
            <person name="Davenport K."/>
            <person name="Del Rio T.G."/>
            <person name="Tice H."/>
            <person name="Nolan M."/>
            <person name="Copeland A."/>
            <person name="Cheng J.F."/>
            <person name="Lucas S."/>
            <person name="Tapia R."/>
            <person name="Goodwin L."/>
            <person name="Pitluck S."/>
            <person name="Ivanova N."/>
            <person name="Pagani I."/>
            <person name="Mavromatis K."/>
            <person name="Ovchinnikova G."/>
            <person name="Pati A."/>
            <person name="Chen A."/>
            <person name="Palaniappan K."/>
            <person name="Hauser L."/>
            <person name="Chang Y.J."/>
            <person name="Jeffries C.D."/>
            <person name="Detter J.C."/>
            <person name="Han C."/>
            <person name="Rohde M."/>
            <person name="Brambilla E."/>
            <person name="Goker M."/>
            <person name="Woyke T."/>
            <person name="Bristow J."/>
            <person name="Eisen J.A."/>
            <person name="Markowitz V."/>
            <person name="Hugenholtz P."/>
            <person name="Kyrpides N.C."/>
            <person name="Klenk H.P."/>
            <person name="Land M."/>
        </authorList>
    </citation>
    <scope>NUCLEOTIDE SEQUENCE [LARGE SCALE GENOMIC DNA]</scope>
    <source>
        <strain evidence="3">ATCC 33931 / DSM 2075 / LMG 7858 / VKM B-1802 / 2st14</strain>
    </source>
</reference>
<dbReference type="SUPFAM" id="SSF51735">
    <property type="entry name" value="NAD(P)-binding Rossmann-fold domains"/>
    <property type="match status" value="1"/>
</dbReference>
<dbReference type="InterPro" id="IPR003781">
    <property type="entry name" value="CoA-bd"/>
</dbReference>
<evidence type="ECO:0000259" key="1">
    <source>
        <dbReference type="SMART" id="SM00881"/>
    </source>
</evidence>
<dbReference type="EMBL" id="CP002085">
    <property type="protein sequence ID" value="ADK84879.1"/>
    <property type="molecule type" value="Genomic_DNA"/>
</dbReference>
<dbReference type="Proteomes" id="UP000009047">
    <property type="component" value="Chromosome"/>
</dbReference>
<dbReference type="PANTHER" id="PTHR33303:SF2">
    <property type="entry name" value="COA-BINDING DOMAIN-CONTAINING PROTEIN"/>
    <property type="match status" value="1"/>
</dbReference>
<protein>
    <submittedName>
        <fullName evidence="2">CoA-binding domain protein</fullName>
    </submittedName>
</protein>
<evidence type="ECO:0000313" key="3">
    <source>
        <dbReference type="Proteomes" id="UP000009047"/>
    </source>
</evidence>
<dbReference type="KEGG" id="dbr:Deba_1511"/>
<dbReference type="HOGENOM" id="CLU_112567_0_0_7"/>
<dbReference type="Pfam" id="PF13380">
    <property type="entry name" value="CoA_binding_2"/>
    <property type="match status" value="1"/>
</dbReference>
<gene>
    <name evidence="2" type="ordered locus">Deba_1511</name>
</gene>
<accession>E1QH36</accession>